<reference evidence="1 2" key="1">
    <citation type="submission" date="2017-11" db="EMBL/GenBank/DDBJ databases">
        <title>Comparitive Functional Genomics of Dry Heat Resistant strains isolated from the Viking Spacecraft.</title>
        <authorList>
            <person name="Seuylemezian A."/>
            <person name="Cooper K."/>
            <person name="Vaishampayan P."/>
        </authorList>
    </citation>
    <scope>NUCLEOTIDE SEQUENCE [LARGE SCALE GENOMIC DNA]</scope>
    <source>
        <strain evidence="1 2">V1-29</strain>
    </source>
</reference>
<accession>A0A2N5MBS0</accession>
<sequence>MSKKIVIASLWLGLAAVIYFLAARPSILDKPASPTHSVSPAAIPTTSLEQEICAEIEGKNEECKRIHLFDADSHLVFAEDSSGIIPVLTNKEFTEFKKFIYPGLNFQEFREEKEETGPIVWCVKNNVQKDFSLVYGFARDEAKTIVINSEGGIQPNRFFIRDDLAGKSGSSGTGALWVWYAAFRKDKIKLPLQVTVYDAKGEIINGNEEE</sequence>
<evidence type="ECO:0000313" key="1">
    <source>
        <dbReference type="EMBL" id="PLT31812.1"/>
    </source>
</evidence>
<keyword evidence="2" id="KW-1185">Reference proteome</keyword>
<gene>
    <name evidence="1" type="ORF">CUU66_01245</name>
</gene>
<dbReference type="EMBL" id="PGUY01000002">
    <property type="protein sequence ID" value="PLT31812.1"/>
    <property type="molecule type" value="Genomic_DNA"/>
</dbReference>
<protein>
    <submittedName>
        <fullName evidence="1">Uncharacterized protein</fullName>
    </submittedName>
</protein>
<comment type="caution">
    <text evidence="1">The sequence shown here is derived from an EMBL/GenBank/DDBJ whole genome shotgun (WGS) entry which is preliminary data.</text>
</comment>
<name>A0A2N5MBS0_9BACI</name>
<evidence type="ECO:0000313" key="2">
    <source>
        <dbReference type="Proteomes" id="UP000234748"/>
    </source>
</evidence>
<dbReference type="RefSeq" id="WP_101639860.1">
    <property type="nucleotide sequence ID" value="NZ_PGUY01000002.1"/>
</dbReference>
<proteinExistence type="predicted"/>
<dbReference type="Proteomes" id="UP000234748">
    <property type="component" value="Unassembled WGS sequence"/>
</dbReference>
<dbReference type="AlphaFoldDB" id="A0A2N5MBS0"/>
<dbReference type="OrthoDB" id="2843110at2"/>
<organism evidence="1 2">
    <name type="scientific">Peribacillus deserti</name>
    <dbReference type="NCBI Taxonomy" id="673318"/>
    <lineage>
        <taxon>Bacteria</taxon>
        <taxon>Bacillati</taxon>
        <taxon>Bacillota</taxon>
        <taxon>Bacilli</taxon>
        <taxon>Bacillales</taxon>
        <taxon>Bacillaceae</taxon>
        <taxon>Peribacillus</taxon>
    </lineage>
</organism>